<evidence type="ECO:0000256" key="2">
    <source>
        <dbReference type="ARBA" id="ARBA00023117"/>
    </source>
</evidence>
<dbReference type="PROSITE" id="PS00633">
    <property type="entry name" value="BROMODOMAIN_1"/>
    <property type="match status" value="2"/>
</dbReference>
<name>A0A9N9B2X1_9GLOM</name>
<dbReference type="PROSITE" id="PS50014">
    <property type="entry name" value="BROMODOMAIN_2"/>
    <property type="match status" value="2"/>
</dbReference>
<accession>A0A9N9B2X1</accession>
<dbReference type="InterPro" id="IPR027353">
    <property type="entry name" value="NET_dom"/>
</dbReference>
<feature type="domain" description="Bromo" evidence="6">
    <location>
        <begin position="124"/>
        <end position="196"/>
    </location>
</feature>
<keyword evidence="5" id="KW-1133">Transmembrane helix</keyword>
<dbReference type="Gene3D" id="1.20.1270.220">
    <property type="match status" value="1"/>
</dbReference>
<dbReference type="InterPro" id="IPR036427">
    <property type="entry name" value="Bromodomain-like_sf"/>
</dbReference>
<protein>
    <submittedName>
        <fullName evidence="8">4558_t:CDS:1</fullName>
    </submittedName>
</protein>
<feature type="domain" description="NET" evidence="7">
    <location>
        <begin position="469"/>
        <end position="550"/>
    </location>
</feature>
<feature type="transmembrane region" description="Helical" evidence="5">
    <location>
        <begin position="70"/>
        <end position="93"/>
    </location>
</feature>
<organism evidence="8 9">
    <name type="scientific">Paraglomus brasilianum</name>
    <dbReference type="NCBI Taxonomy" id="144538"/>
    <lineage>
        <taxon>Eukaryota</taxon>
        <taxon>Fungi</taxon>
        <taxon>Fungi incertae sedis</taxon>
        <taxon>Mucoromycota</taxon>
        <taxon>Glomeromycotina</taxon>
        <taxon>Glomeromycetes</taxon>
        <taxon>Paraglomerales</taxon>
        <taxon>Paraglomeraceae</taxon>
        <taxon>Paraglomus</taxon>
    </lineage>
</organism>
<dbReference type="InterPro" id="IPR043509">
    <property type="entry name" value="Bromo_Brdt_II"/>
</dbReference>
<keyword evidence="5" id="KW-0472">Membrane</keyword>
<dbReference type="Proteomes" id="UP000789739">
    <property type="component" value="Unassembled WGS sequence"/>
</dbReference>
<dbReference type="SMART" id="SM00297">
    <property type="entry name" value="BROMO"/>
    <property type="match status" value="2"/>
</dbReference>
<dbReference type="GO" id="GO:0006355">
    <property type="term" value="P:regulation of DNA-templated transcription"/>
    <property type="evidence" value="ECO:0007669"/>
    <property type="project" value="TreeGrafter"/>
</dbReference>
<evidence type="ECO:0000256" key="1">
    <source>
        <dbReference type="ARBA" id="ARBA00022737"/>
    </source>
</evidence>
<dbReference type="OrthoDB" id="21449at2759"/>
<keyword evidence="2 3" id="KW-0103">Bromodomain</keyword>
<dbReference type="GO" id="GO:0000785">
    <property type="term" value="C:chromatin"/>
    <property type="evidence" value="ECO:0007669"/>
    <property type="project" value="TreeGrafter"/>
</dbReference>
<evidence type="ECO:0000256" key="5">
    <source>
        <dbReference type="SAM" id="Phobius"/>
    </source>
</evidence>
<reference evidence="8" key="1">
    <citation type="submission" date="2021-06" db="EMBL/GenBank/DDBJ databases">
        <authorList>
            <person name="Kallberg Y."/>
            <person name="Tangrot J."/>
            <person name="Rosling A."/>
        </authorList>
    </citation>
    <scope>NUCLEOTIDE SEQUENCE</scope>
    <source>
        <strain evidence="8">BR232B</strain>
    </source>
</reference>
<keyword evidence="1" id="KW-0677">Repeat</keyword>
<dbReference type="InterPro" id="IPR001487">
    <property type="entry name" value="Bromodomain"/>
</dbReference>
<keyword evidence="5" id="KW-0812">Transmembrane</keyword>
<feature type="region of interest" description="Disordered" evidence="4">
    <location>
        <begin position="214"/>
        <end position="272"/>
    </location>
</feature>
<dbReference type="PRINTS" id="PR00503">
    <property type="entry name" value="BROMODOMAIN"/>
</dbReference>
<feature type="region of interest" description="Disordered" evidence="4">
    <location>
        <begin position="422"/>
        <end position="481"/>
    </location>
</feature>
<evidence type="ECO:0000256" key="3">
    <source>
        <dbReference type="PROSITE-ProRule" id="PRU00035"/>
    </source>
</evidence>
<dbReference type="AlphaFoldDB" id="A0A9N9B2X1"/>
<dbReference type="Gene3D" id="1.20.920.10">
    <property type="entry name" value="Bromodomain-like"/>
    <property type="match status" value="2"/>
</dbReference>
<dbReference type="EMBL" id="CAJVPI010000565">
    <property type="protein sequence ID" value="CAG8550566.1"/>
    <property type="molecule type" value="Genomic_DNA"/>
</dbReference>
<dbReference type="GO" id="GO:0006338">
    <property type="term" value="P:chromatin remodeling"/>
    <property type="evidence" value="ECO:0007669"/>
    <property type="project" value="TreeGrafter"/>
</dbReference>
<proteinExistence type="predicted"/>
<dbReference type="InterPro" id="IPR018359">
    <property type="entry name" value="Bromodomain_CS"/>
</dbReference>
<dbReference type="SUPFAM" id="SSF47370">
    <property type="entry name" value="Bromodomain"/>
    <property type="match status" value="2"/>
</dbReference>
<dbReference type="PANTHER" id="PTHR22880:SF225">
    <property type="entry name" value="BROMODOMAIN-CONTAINING PROTEIN BET-1-RELATED"/>
    <property type="match status" value="1"/>
</dbReference>
<gene>
    <name evidence="8" type="ORF">PBRASI_LOCUS5066</name>
</gene>
<feature type="compositionally biased region" description="Basic residues" evidence="4">
    <location>
        <begin position="428"/>
        <end position="449"/>
    </location>
</feature>
<dbReference type="PANTHER" id="PTHR22880">
    <property type="entry name" value="FALZ-RELATED BROMODOMAIN-CONTAINING PROTEINS"/>
    <property type="match status" value="1"/>
</dbReference>
<comment type="caution">
    <text evidence="8">The sequence shown here is derived from an EMBL/GenBank/DDBJ whole genome shotgun (WGS) entry which is preliminary data.</text>
</comment>
<evidence type="ECO:0000259" key="7">
    <source>
        <dbReference type="PROSITE" id="PS51525"/>
    </source>
</evidence>
<evidence type="ECO:0000256" key="4">
    <source>
        <dbReference type="SAM" id="MobiDB-lite"/>
    </source>
</evidence>
<dbReference type="CDD" id="cd05498">
    <property type="entry name" value="Bromo_Brdt_II_like"/>
    <property type="match status" value="1"/>
</dbReference>
<dbReference type="InterPro" id="IPR050935">
    <property type="entry name" value="Bromo_chromatin_reader"/>
</dbReference>
<feature type="compositionally biased region" description="Polar residues" evidence="4">
    <location>
        <begin position="224"/>
        <end position="239"/>
    </location>
</feature>
<evidence type="ECO:0000313" key="9">
    <source>
        <dbReference type="Proteomes" id="UP000789739"/>
    </source>
</evidence>
<evidence type="ECO:0000259" key="6">
    <source>
        <dbReference type="PROSITE" id="PS50014"/>
    </source>
</evidence>
<feature type="region of interest" description="Disordered" evidence="4">
    <location>
        <begin position="376"/>
        <end position="406"/>
    </location>
</feature>
<dbReference type="Pfam" id="PF00439">
    <property type="entry name" value="Bromodomain"/>
    <property type="match status" value="2"/>
</dbReference>
<evidence type="ECO:0000313" key="8">
    <source>
        <dbReference type="EMBL" id="CAG8550566.1"/>
    </source>
</evidence>
<feature type="domain" description="Bromo" evidence="6">
    <location>
        <begin position="291"/>
        <end position="363"/>
    </location>
</feature>
<sequence length="614" mass="69824">MAKGKKQSAKGPAESQDANMNNMNIDTLILKWRLMAVPTLCTVVLRDHHTPTIAIVCPGTRIALIQPAELLYSLLCVSWSTVGLLQTMVFVLINRTTAARSDWRKANMTREQQKHCATIIKAMKQYRNAGPFLDPVDPVKLGIPDYLKIIQHPMDIGTLERKLDNCEYESVSAFADDARLIFNNCYIYNGRDAVISKAAQELEEIFERMMAKMPGQPVAKPAEPSTSKPSKPTEISISKVSEPKRPKREIRPPPPKDYPETPTVRKGSVSKKRDAEMKFLRAIIREFKKKQHAPYAYPFYEPVDAMKLGVPDYYDVIKNPMDISTLNNKLENGQYESADEFEKDVRLMFRNCYAYNPPGSDVYNMGKQLEAIFDRKWKEKPEPMPNPSPETREDTSSSDDEDEQAQSLRALQKSLVALQNQIASIRRKDVKSKNRKQTKSPKGPTRKNSMKGSKDSTSNKKSMAKRARGKADEEDFEPLTVEQKNELGERINRLSEEKTNELIALISASGAHLEAEDGSYELEIESVDDRTARRIYDFVVAHTPKPRQPPAKKPRTHYSEEEQQRKITALEQQLQKFDGKMNGSSGKYLISFYCFVIILPPRTSVNNLNEHYAL</sequence>
<dbReference type="PROSITE" id="PS51525">
    <property type="entry name" value="NET"/>
    <property type="match status" value="1"/>
</dbReference>
<dbReference type="InterPro" id="IPR038336">
    <property type="entry name" value="NET_sf"/>
</dbReference>
<keyword evidence="9" id="KW-1185">Reference proteome</keyword>
<dbReference type="GO" id="GO:0005634">
    <property type="term" value="C:nucleus"/>
    <property type="evidence" value="ECO:0007669"/>
    <property type="project" value="TreeGrafter"/>
</dbReference>
<dbReference type="Pfam" id="PF17035">
    <property type="entry name" value="BET"/>
    <property type="match status" value="1"/>
</dbReference>